<organism evidence="3 4">
    <name type="scientific">Nitrospira lenta</name>
    <dbReference type="NCBI Taxonomy" id="1436998"/>
    <lineage>
        <taxon>Bacteria</taxon>
        <taxon>Pseudomonadati</taxon>
        <taxon>Nitrospirota</taxon>
        <taxon>Nitrospiria</taxon>
        <taxon>Nitrospirales</taxon>
        <taxon>Nitrospiraceae</taxon>
        <taxon>Nitrospira</taxon>
    </lineage>
</organism>
<dbReference type="AlphaFoldDB" id="A0A330LAF8"/>
<accession>A0A330LAF8</accession>
<evidence type="ECO:0008006" key="5">
    <source>
        <dbReference type="Google" id="ProtNLM"/>
    </source>
</evidence>
<evidence type="ECO:0000256" key="2">
    <source>
        <dbReference type="SAM" id="MobiDB-lite"/>
    </source>
</evidence>
<dbReference type="InParanoid" id="A0A330LAF8"/>
<dbReference type="InterPro" id="IPR014795">
    <property type="entry name" value="TacA_1-like"/>
</dbReference>
<dbReference type="OrthoDB" id="7569726at2"/>
<dbReference type="EMBL" id="OUNR01000019">
    <property type="protein sequence ID" value="SPP66292.1"/>
    <property type="molecule type" value="Genomic_DNA"/>
</dbReference>
<evidence type="ECO:0000313" key="4">
    <source>
        <dbReference type="Proteomes" id="UP000248168"/>
    </source>
</evidence>
<reference evidence="4" key="1">
    <citation type="submission" date="2018-04" db="EMBL/GenBank/DDBJ databases">
        <authorList>
            <person name="Lucker S."/>
            <person name="Sakoula D."/>
        </authorList>
    </citation>
    <scope>NUCLEOTIDE SEQUENCE [LARGE SCALE GENOMIC DNA]</scope>
</reference>
<proteinExistence type="predicted"/>
<keyword evidence="1" id="KW-1277">Toxin-antitoxin system</keyword>
<feature type="region of interest" description="Disordered" evidence="2">
    <location>
        <begin position="1"/>
        <end position="25"/>
    </location>
</feature>
<keyword evidence="4" id="KW-1185">Reference proteome</keyword>
<protein>
    <recommendedName>
        <fullName evidence="5">DUF1778 domain-containing protein</fullName>
    </recommendedName>
</protein>
<name>A0A330LAF8_9BACT</name>
<evidence type="ECO:0000256" key="1">
    <source>
        <dbReference type="ARBA" id="ARBA00022649"/>
    </source>
</evidence>
<evidence type="ECO:0000313" key="3">
    <source>
        <dbReference type="EMBL" id="SPP66292.1"/>
    </source>
</evidence>
<sequence>MKRQWRDSPPMGKKQSNTTRKHQQEVVVLSERDRAVFVDALVNPRAPSKRLAKAFMAFWKNKKR</sequence>
<dbReference type="Gene3D" id="1.20.5.780">
    <property type="entry name" value="Single helix bin"/>
    <property type="match status" value="1"/>
</dbReference>
<dbReference type="Pfam" id="PF08681">
    <property type="entry name" value="TacA1"/>
    <property type="match status" value="1"/>
</dbReference>
<dbReference type="Proteomes" id="UP000248168">
    <property type="component" value="Unassembled WGS sequence"/>
</dbReference>
<gene>
    <name evidence="3" type="ORF">NITLEN_60095</name>
</gene>